<evidence type="ECO:0000256" key="2">
    <source>
        <dbReference type="ARBA" id="ARBA00001946"/>
    </source>
</evidence>
<keyword evidence="4" id="KW-0328">Glycosyltransferase</keyword>
<dbReference type="PANTHER" id="PTHR48090:SF10">
    <property type="entry name" value="GLUCOSYL-3-PHOSPHOGLYCERATE SYNTHASE"/>
    <property type="match status" value="1"/>
</dbReference>
<evidence type="ECO:0000256" key="11">
    <source>
        <dbReference type="SAM" id="MobiDB-lite"/>
    </source>
</evidence>
<name>A0ABY1IC21_9ACTO</name>
<dbReference type="Pfam" id="PF00535">
    <property type="entry name" value="Glycos_transf_2"/>
    <property type="match status" value="1"/>
</dbReference>
<evidence type="ECO:0000256" key="4">
    <source>
        <dbReference type="ARBA" id="ARBA00022676"/>
    </source>
</evidence>
<dbReference type="RefSeq" id="WP_073452823.1">
    <property type="nucleotide sequence ID" value="NZ_BDIO01000006.1"/>
</dbReference>
<comment type="cofactor">
    <cofactor evidence="1">
        <name>Mn(2+)</name>
        <dbReference type="ChEBI" id="CHEBI:29035"/>
    </cofactor>
</comment>
<sequence length="302" mass="31504">MIRLAPVSSSSAPRADQRVAVVIPAKDEADRIAATVRACRAIPRVDLVVVVDDGSTDSTQSAARCAGAVTVRHSVSRGKASAMETGAGVVAMRDYEDGPTRLLLFIDGDLGDSAAACADLVPPVLDGAADMSIAVLPKQAGAGGRGRVVRAARRAIAATTGWAPIAPLSGQRCLTRAAYDAAQPFAEGWGVEVGMTIDVLVAGLAVIEVPCDIQHRASGNDMAGRLHRAAQYRAVMHAIARRKLRGRRVPVHRRDEDAIRAQAPFVAFRAVRPAGDESPMAGGDEQGADRQAPAEADPVAQD</sequence>
<dbReference type="EC" id="2.4.1.266" evidence="7"/>
<dbReference type="EMBL" id="FQYL01000006">
    <property type="protein sequence ID" value="SHI88003.1"/>
    <property type="molecule type" value="Genomic_DNA"/>
</dbReference>
<evidence type="ECO:0000259" key="12">
    <source>
        <dbReference type="Pfam" id="PF00535"/>
    </source>
</evidence>
<evidence type="ECO:0000256" key="1">
    <source>
        <dbReference type="ARBA" id="ARBA00001936"/>
    </source>
</evidence>
<evidence type="ECO:0000256" key="6">
    <source>
        <dbReference type="ARBA" id="ARBA00022842"/>
    </source>
</evidence>
<evidence type="ECO:0000256" key="8">
    <source>
        <dbReference type="ARBA" id="ARBA00040894"/>
    </source>
</evidence>
<evidence type="ECO:0000256" key="9">
    <source>
        <dbReference type="ARBA" id="ARBA00048689"/>
    </source>
</evidence>
<evidence type="ECO:0000313" key="13">
    <source>
        <dbReference type="EMBL" id="SHI88003.1"/>
    </source>
</evidence>
<dbReference type="InterPro" id="IPR050256">
    <property type="entry name" value="Glycosyltransferase_2"/>
</dbReference>
<dbReference type="InterPro" id="IPR029044">
    <property type="entry name" value="Nucleotide-diphossugar_trans"/>
</dbReference>
<gene>
    <name evidence="13" type="ORF">SAMN05216246_106101</name>
</gene>
<comment type="caution">
    <text evidence="13">The sequence shown here is derived from an EMBL/GenBank/DDBJ whole genome shotgun (WGS) entry which is preliminary data.</text>
</comment>
<reference evidence="13 14" key="1">
    <citation type="submission" date="2016-11" db="EMBL/GenBank/DDBJ databases">
        <authorList>
            <person name="Varghese N."/>
            <person name="Submissions S."/>
        </authorList>
    </citation>
    <scope>NUCLEOTIDE SEQUENCE [LARGE SCALE GENOMIC DNA]</scope>
    <source>
        <strain evidence="13 14">PA</strain>
    </source>
</reference>
<protein>
    <recommendedName>
        <fullName evidence="8">Glucosyl-3-phosphoglycerate synthase</fullName>
        <ecNumber evidence="7">2.4.1.266</ecNumber>
    </recommendedName>
</protein>
<feature type="region of interest" description="Disordered" evidence="11">
    <location>
        <begin position="271"/>
        <end position="302"/>
    </location>
</feature>
<comment type="cofactor">
    <cofactor evidence="2">
        <name>Mg(2+)</name>
        <dbReference type="ChEBI" id="CHEBI:18420"/>
    </cofactor>
</comment>
<keyword evidence="6" id="KW-0460">Magnesium</keyword>
<evidence type="ECO:0000313" key="14">
    <source>
        <dbReference type="Proteomes" id="UP000184390"/>
    </source>
</evidence>
<dbReference type="Gene3D" id="3.90.550.10">
    <property type="entry name" value="Spore Coat Polysaccharide Biosynthesis Protein SpsA, Chain A"/>
    <property type="match status" value="1"/>
</dbReference>
<keyword evidence="5 13" id="KW-0808">Transferase</keyword>
<evidence type="ECO:0000256" key="7">
    <source>
        <dbReference type="ARBA" id="ARBA00039022"/>
    </source>
</evidence>
<dbReference type="GO" id="GO:0016740">
    <property type="term" value="F:transferase activity"/>
    <property type="evidence" value="ECO:0007669"/>
    <property type="project" value="UniProtKB-KW"/>
</dbReference>
<keyword evidence="14" id="KW-1185">Reference proteome</keyword>
<accession>A0ABY1IC21</accession>
<organism evidence="13 14">
    <name type="scientific">Actinomyces denticolens</name>
    <dbReference type="NCBI Taxonomy" id="52767"/>
    <lineage>
        <taxon>Bacteria</taxon>
        <taxon>Bacillati</taxon>
        <taxon>Actinomycetota</taxon>
        <taxon>Actinomycetes</taxon>
        <taxon>Actinomycetales</taxon>
        <taxon>Actinomycetaceae</taxon>
        <taxon>Actinomyces</taxon>
    </lineage>
</organism>
<evidence type="ECO:0000256" key="10">
    <source>
        <dbReference type="ARBA" id="ARBA00048997"/>
    </source>
</evidence>
<dbReference type="SUPFAM" id="SSF53448">
    <property type="entry name" value="Nucleotide-diphospho-sugar transferases"/>
    <property type="match status" value="1"/>
</dbReference>
<comment type="catalytic activity">
    <reaction evidence="10">
        <text>an NDP-alpha-D-glucose + (2R)-3-phosphoglycerate = (2R)-2-O-(alpha-D-glucopyranosyl)-3-phospho-glycerate + a ribonucleoside 5'-diphosphate + H(+)</text>
        <dbReference type="Rhea" id="RHEA:47244"/>
        <dbReference type="ChEBI" id="CHEBI:15378"/>
        <dbReference type="ChEBI" id="CHEBI:57930"/>
        <dbReference type="ChEBI" id="CHEBI:58272"/>
        <dbReference type="ChEBI" id="CHEBI:62600"/>
        <dbReference type="ChEBI" id="CHEBI:76533"/>
        <dbReference type="EC" id="2.4.1.266"/>
    </reaction>
    <physiologicalReaction direction="left-to-right" evidence="10">
        <dbReference type="Rhea" id="RHEA:47245"/>
    </physiologicalReaction>
</comment>
<evidence type="ECO:0000256" key="5">
    <source>
        <dbReference type="ARBA" id="ARBA00022679"/>
    </source>
</evidence>
<feature type="domain" description="Glycosyltransferase 2-like" evidence="12">
    <location>
        <begin position="21"/>
        <end position="150"/>
    </location>
</feature>
<comment type="catalytic activity">
    <reaction evidence="9">
        <text>(2R)-3-phosphoglycerate + UDP-alpha-D-glucose = (2R)-2-O-(alpha-D-glucopyranosyl)-3-phospho-glycerate + UDP + H(+)</text>
        <dbReference type="Rhea" id="RHEA:31319"/>
        <dbReference type="ChEBI" id="CHEBI:15378"/>
        <dbReference type="ChEBI" id="CHEBI:58223"/>
        <dbReference type="ChEBI" id="CHEBI:58272"/>
        <dbReference type="ChEBI" id="CHEBI:58885"/>
        <dbReference type="ChEBI" id="CHEBI:62600"/>
        <dbReference type="EC" id="2.4.1.266"/>
    </reaction>
    <physiologicalReaction direction="left-to-right" evidence="9">
        <dbReference type="Rhea" id="RHEA:31320"/>
    </physiologicalReaction>
</comment>
<evidence type="ECO:0000256" key="3">
    <source>
        <dbReference type="ARBA" id="ARBA00006739"/>
    </source>
</evidence>
<dbReference type="InterPro" id="IPR001173">
    <property type="entry name" value="Glyco_trans_2-like"/>
</dbReference>
<proteinExistence type="inferred from homology"/>
<comment type="similarity">
    <text evidence="3">Belongs to the glycosyltransferase 2 family.</text>
</comment>
<dbReference type="Proteomes" id="UP000184390">
    <property type="component" value="Unassembled WGS sequence"/>
</dbReference>
<dbReference type="PANTHER" id="PTHR48090">
    <property type="entry name" value="UNDECAPRENYL-PHOSPHATE 4-DEOXY-4-FORMAMIDO-L-ARABINOSE TRANSFERASE-RELATED"/>
    <property type="match status" value="1"/>
</dbReference>